<organism evidence="2 3">
    <name type="scientific">Polaribacter ponticola</name>
    <dbReference type="NCBI Taxonomy" id="2978475"/>
    <lineage>
        <taxon>Bacteria</taxon>
        <taxon>Pseudomonadati</taxon>
        <taxon>Bacteroidota</taxon>
        <taxon>Flavobacteriia</taxon>
        <taxon>Flavobacteriales</taxon>
        <taxon>Flavobacteriaceae</taxon>
    </lineage>
</organism>
<evidence type="ECO:0000313" key="3">
    <source>
        <dbReference type="Proteomes" id="UP001151478"/>
    </source>
</evidence>
<accession>A0ABT5SDF1</accession>
<dbReference type="SUPFAM" id="SSF51430">
    <property type="entry name" value="NAD(P)-linked oxidoreductase"/>
    <property type="match status" value="1"/>
</dbReference>
<dbReference type="Proteomes" id="UP001151478">
    <property type="component" value="Unassembled WGS sequence"/>
</dbReference>
<dbReference type="Gene3D" id="3.20.20.100">
    <property type="entry name" value="NADP-dependent oxidoreductase domain"/>
    <property type="match status" value="1"/>
</dbReference>
<proteinExistence type="predicted"/>
<evidence type="ECO:0000259" key="1">
    <source>
        <dbReference type="Pfam" id="PF00248"/>
    </source>
</evidence>
<dbReference type="RefSeq" id="WP_274270560.1">
    <property type="nucleotide sequence ID" value="NZ_JAOSLC020000003.1"/>
</dbReference>
<sequence>MYDILEQISKNYNVGVDAISLKYCEQTITNAIVLSGASNTNQLKENLKLNDFLLSDDEIETLNSFKISTDAYWAERKKLAWN</sequence>
<protein>
    <submittedName>
        <fullName evidence="2">Aldo/keto reductase</fullName>
    </submittedName>
</protein>
<feature type="domain" description="NADP-dependent oxidoreductase" evidence="1">
    <location>
        <begin position="2"/>
        <end position="65"/>
    </location>
</feature>
<comment type="caution">
    <text evidence="2">The sequence shown here is derived from an EMBL/GenBank/DDBJ whole genome shotgun (WGS) entry which is preliminary data.</text>
</comment>
<gene>
    <name evidence="2" type="ORF">N5A56_016225</name>
</gene>
<name>A0ABT5SDF1_9FLAO</name>
<keyword evidence="3" id="KW-1185">Reference proteome</keyword>
<dbReference type="Pfam" id="PF00248">
    <property type="entry name" value="Aldo_ket_red"/>
    <property type="match status" value="1"/>
</dbReference>
<dbReference type="EMBL" id="JAOSLC020000003">
    <property type="protein sequence ID" value="MDD7915874.1"/>
    <property type="molecule type" value="Genomic_DNA"/>
</dbReference>
<reference evidence="2" key="1">
    <citation type="submission" date="2023-02" db="EMBL/GenBank/DDBJ databases">
        <title>Polaribacter ponticola sp. nov., isolated from seawater.</title>
        <authorList>
            <person name="Baek J.H."/>
            <person name="Kim J.M."/>
            <person name="Choi D.G."/>
            <person name="Jeon C.O."/>
        </authorList>
    </citation>
    <scope>NUCLEOTIDE SEQUENCE</scope>
    <source>
        <strain evidence="2">MSW5</strain>
    </source>
</reference>
<dbReference type="InterPro" id="IPR023210">
    <property type="entry name" value="NADP_OxRdtase_dom"/>
</dbReference>
<dbReference type="InterPro" id="IPR036812">
    <property type="entry name" value="NAD(P)_OxRdtase_dom_sf"/>
</dbReference>
<evidence type="ECO:0000313" key="2">
    <source>
        <dbReference type="EMBL" id="MDD7915874.1"/>
    </source>
</evidence>